<dbReference type="SMART" id="SM00267">
    <property type="entry name" value="GGDEF"/>
    <property type="match status" value="1"/>
</dbReference>
<keyword evidence="5" id="KW-1185">Reference proteome</keyword>
<dbReference type="Gene3D" id="3.20.20.450">
    <property type="entry name" value="EAL domain"/>
    <property type="match status" value="1"/>
</dbReference>
<keyword evidence="1" id="KW-1133">Transmembrane helix</keyword>
<dbReference type="OrthoDB" id="5386980at2"/>
<evidence type="ECO:0000313" key="5">
    <source>
        <dbReference type="Proteomes" id="UP000182517"/>
    </source>
</evidence>
<dbReference type="KEGG" id="pef:A7E78_02205"/>
<dbReference type="Pfam" id="PF01590">
    <property type="entry name" value="GAF"/>
    <property type="match status" value="1"/>
</dbReference>
<dbReference type="SUPFAM" id="SSF55073">
    <property type="entry name" value="Nucleotide cyclase"/>
    <property type="match status" value="1"/>
</dbReference>
<evidence type="ECO:0000259" key="2">
    <source>
        <dbReference type="PROSITE" id="PS50883"/>
    </source>
</evidence>
<dbReference type="InterPro" id="IPR001633">
    <property type="entry name" value="EAL_dom"/>
</dbReference>
<evidence type="ECO:0000256" key="1">
    <source>
        <dbReference type="SAM" id="Phobius"/>
    </source>
</evidence>
<feature type="domain" description="EAL" evidence="2">
    <location>
        <begin position="417"/>
        <end position="686"/>
    </location>
</feature>
<accession>A0A1L3GLF8</accession>
<name>A0A1L3GLF8_9BACT</name>
<dbReference type="EMBL" id="CP015519">
    <property type="protein sequence ID" value="APG26773.1"/>
    <property type="molecule type" value="Genomic_DNA"/>
</dbReference>
<dbReference type="InterPro" id="IPR035919">
    <property type="entry name" value="EAL_sf"/>
</dbReference>
<dbReference type="InterPro" id="IPR003018">
    <property type="entry name" value="GAF"/>
</dbReference>
<dbReference type="PROSITE" id="PS50883">
    <property type="entry name" value="EAL"/>
    <property type="match status" value="1"/>
</dbReference>
<feature type="domain" description="GGDEF" evidence="3">
    <location>
        <begin position="275"/>
        <end position="408"/>
    </location>
</feature>
<keyword evidence="1" id="KW-0812">Transmembrane</keyword>
<dbReference type="Gene3D" id="3.30.450.40">
    <property type="match status" value="1"/>
</dbReference>
<evidence type="ECO:0008006" key="6">
    <source>
        <dbReference type="Google" id="ProtNLM"/>
    </source>
</evidence>
<dbReference type="RefSeq" id="WP_072282733.1">
    <property type="nucleotide sequence ID" value="NZ_CP015519.1"/>
</dbReference>
<dbReference type="PROSITE" id="PS50887">
    <property type="entry name" value="GGDEF"/>
    <property type="match status" value="1"/>
</dbReference>
<proteinExistence type="predicted"/>
<reference evidence="4 5" key="1">
    <citation type="journal article" date="2017" name="Genome Announc.">
        <title>Complete Genome Sequences of Two Acetylene-Fermenting Pelobacter acetylenicus Strains.</title>
        <authorList>
            <person name="Sutton J.M."/>
            <person name="Baesman S.M."/>
            <person name="Fierst J.L."/>
            <person name="Poret-Peterson A.T."/>
            <person name="Oremland R.S."/>
            <person name="Dunlap D.S."/>
            <person name="Akob D.M."/>
        </authorList>
    </citation>
    <scope>NUCLEOTIDE SEQUENCE [LARGE SCALE GENOMIC DNA]</scope>
    <source>
        <strain evidence="4 5">SFB93</strain>
    </source>
</reference>
<dbReference type="SUPFAM" id="SSF141868">
    <property type="entry name" value="EAL domain-like"/>
    <property type="match status" value="2"/>
</dbReference>
<dbReference type="PANTHER" id="PTHR44757:SF2">
    <property type="entry name" value="BIOFILM ARCHITECTURE MAINTENANCE PROTEIN MBAA"/>
    <property type="match status" value="1"/>
</dbReference>
<dbReference type="Gene3D" id="3.30.70.270">
    <property type="match status" value="1"/>
</dbReference>
<protein>
    <recommendedName>
        <fullName evidence="6">Diguanylate cyclase</fullName>
    </recommendedName>
</protein>
<dbReference type="CDD" id="cd01948">
    <property type="entry name" value="EAL"/>
    <property type="match status" value="1"/>
</dbReference>
<dbReference type="PANTHER" id="PTHR44757">
    <property type="entry name" value="DIGUANYLATE CYCLASE DGCP"/>
    <property type="match status" value="1"/>
</dbReference>
<dbReference type="Proteomes" id="UP000182517">
    <property type="component" value="Chromosome"/>
</dbReference>
<evidence type="ECO:0000313" key="4">
    <source>
        <dbReference type="EMBL" id="APG26773.1"/>
    </source>
</evidence>
<organism evidence="4 5">
    <name type="scientific">Syntrophotalea acetylenivorans</name>
    <dbReference type="NCBI Taxonomy" id="1842532"/>
    <lineage>
        <taxon>Bacteria</taxon>
        <taxon>Pseudomonadati</taxon>
        <taxon>Thermodesulfobacteriota</taxon>
        <taxon>Desulfuromonadia</taxon>
        <taxon>Desulfuromonadales</taxon>
        <taxon>Syntrophotaleaceae</taxon>
        <taxon>Syntrophotalea</taxon>
    </lineage>
</organism>
<feature type="transmembrane region" description="Helical" evidence="1">
    <location>
        <begin position="51"/>
        <end position="72"/>
    </location>
</feature>
<dbReference type="InterPro" id="IPR052155">
    <property type="entry name" value="Biofilm_reg_signaling"/>
</dbReference>
<dbReference type="NCBIfam" id="TIGR00254">
    <property type="entry name" value="GGDEF"/>
    <property type="match status" value="1"/>
</dbReference>
<dbReference type="InterPro" id="IPR000160">
    <property type="entry name" value="GGDEF_dom"/>
</dbReference>
<dbReference type="InterPro" id="IPR043128">
    <property type="entry name" value="Rev_trsase/Diguanyl_cyclase"/>
</dbReference>
<dbReference type="STRING" id="1842532.A7E78_02205"/>
<dbReference type="SUPFAM" id="SSF55781">
    <property type="entry name" value="GAF domain-like"/>
    <property type="match status" value="1"/>
</dbReference>
<dbReference type="Pfam" id="PF00990">
    <property type="entry name" value="GGDEF"/>
    <property type="match status" value="1"/>
</dbReference>
<dbReference type="AlphaFoldDB" id="A0A1L3GLF8"/>
<dbReference type="Pfam" id="PF00563">
    <property type="entry name" value="EAL"/>
    <property type="match status" value="1"/>
</dbReference>
<dbReference type="SMART" id="SM00065">
    <property type="entry name" value="GAF"/>
    <property type="match status" value="1"/>
</dbReference>
<feature type="transmembrane region" description="Helical" evidence="1">
    <location>
        <begin position="24"/>
        <end position="45"/>
    </location>
</feature>
<sequence length="697" mass="78106">MRGFRESIRFPGLPSSHRESRGEYLRLALGLLILVSLPFFLANYLNDIPNRLLVVSFSLLLVNFLLIFLYSIHIRQKLYREQRHFYDMIRRVSEHGSETFFPALVTQLREFLGADYVHIGRFDKAQGSVLNTLAICHHGQITENTELDLTGAPCTEAFEGDAWFAHKNLQHKFPDSTLVSELQADSYLGHPLRDGAGKVVGVISAFGRKPLRRGQRALVPLALLAQHASSELERRRVQQAMERLAYHDPLTEMSNWRFFKERLVTTLGWAHQSGESFGLIFLDVDRFKNVNQTLGHETGDHLLRLFAERMASTLDSQAILSRKGGDRFFVLLPHLLCAADVCRAAEGLLEMLREPFEVQGREVYLSISIGVVTCPENGETIATLLANADAAMHRAKEKGGGRIERYAPAMGRASRVRLGLEGALRNALKNEEFVLHFQPQYQLSTERVVGDEGLLHDRVSSRLVGAESLVRWQRPGCELVPPMEFIPLAEETGLIDEIGTWVLESACSQLRQWQQWFGSEFKMSVNLSARQLCDPALGARIASILSANNLRPEVLCLELTESCLMGSVQENQQRLQRLRSLGVGISIDDFGTGYSSLSYLRRFPVTALKVDRSFIQDLGEHADNQAIVKNIVDMAKVLKLEVVAEGVETERQLSCLRAIGCHTVQGYLFGRPVAASDFATSINCSTDDQTDRMGQIG</sequence>
<dbReference type="CDD" id="cd01949">
    <property type="entry name" value="GGDEF"/>
    <property type="match status" value="1"/>
</dbReference>
<keyword evidence="1" id="KW-0472">Membrane</keyword>
<gene>
    <name evidence="4" type="ORF">A7E78_02205</name>
</gene>
<dbReference type="InterPro" id="IPR029787">
    <property type="entry name" value="Nucleotide_cyclase"/>
</dbReference>
<dbReference type="SMART" id="SM00052">
    <property type="entry name" value="EAL"/>
    <property type="match status" value="1"/>
</dbReference>
<evidence type="ECO:0000259" key="3">
    <source>
        <dbReference type="PROSITE" id="PS50887"/>
    </source>
</evidence>
<dbReference type="InterPro" id="IPR029016">
    <property type="entry name" value="GAF-like_dom_sf"/>
</dbReference>